<name>A0A059BYN9_EUCGR</name>
<dbReference type="InParanoid" id="A0A059BYN9"/>
<accession>A0A059BYN9</accession>
<gene>
    <name evidence="1" type="ORF">EUGRSUZ_F04410</name>
</gene>
<proteinExistence type="predicted"/>
<dbReference type="AlphaFoldDB" id="A0A059BYN9"/>
<protein>
    <submittedName>
        <fullName evidence="1">Uncharacterized protein</fullName>
    </submittedName>
</protein>
<sequence length="122" mass="13751">MSSDIPWIHFFQYVFMGESSFKRGPAFGCSEPPRKVQLVSMSSLYPNYKCCVGHFEPRQLILSTPQSPSAPPYQRLRDPPTQDEALKLDAKQVEYEIGGVCSQSRCSFQQPLTISTIVDMPS</sequence>
<evidence type="ECO:0000313" key="1">
    <source>
        <dbReference type="EMBL" id="KCW71328.1"/>
    </source>
</evidence>
<dbReference type="Gramene" id="KCW71328">
    <property type="protein sequence ID" value="KCW71328"/>
    <property type="gene ID" value="EUGRSUZ_F04410"/>
</dbReference>
<dbReference type="EMBL" id="KK198758">
    <property type="protein sequence ID" value="KCW71328.1"/>
    <property type="molecule type" value="Genomic_DNA"/>
</dbReference>
<organism evidence="1">
    <name type="scientific">Eucalyptus grandis</name>
    <name type="common">Flooded gum</name>
    <dbReference type="NCBI Taxonomy" id="71139"/>
    <lineage>
        <taxon>Eukaryota</taxon>
        <taxon>Viridiplantae</taxon>
        <taxon>Streptophyta</taxon>
        <taxon>Embryophyta</taxon>
        <taxon>Tracheophyta</taxon>
        <taxon>Spermatophyta</taxon>
        <taxon>Magnoliopsida</taxon>
        <taxon>eudicotyledons</taxon>
        <taxon>Gunneridae</taxon>
        <taxon>Pentapetalae</taxon>
        <taxon>rosids</taxon>
        <taxon>malvids</taxon>
        <taxon>Myrtales</taxon>
        <taxon>Myrtaceae</taxon>
        <taxon>Myrtoideae</taxon>
        <taxon>Eucalypteae</taxon>
        <taxon>Eucalyptus</taxon>
    </lineage>
</organism>
<reference evidence="1" key="1">
    <citation type="submission" date="2013-07" db="EMBL/GenBank/DDBJ databases">
        <title>The genome of Eucalyptus grandis.</title>
        <authorList>
            <person name="Schmutz J."/>
            <person name="Hayes R."/>
            <person name="Myburg A."/>
            <person name="Tuskan G."/>
            <person name="Grattapaglia D."/>
            <person name="Rokhsar D.S."/>
        </authorList>
    </citation>
    <scope>NUCLEOTIDE SEQUENCE</scope>
    <source>
        <tissue evidence="1">Leaf extractions</tissue>
    </source>
</reference>